<dbReference type="PANTHER" id="PTHR43065:SF51">
    <property type="entry name" value="HISTIDINE KINASE"/>
    <property type="match status" value="1"/>
</dbReference>
<dbReference type="RefSeq" id="WP_009839023.1">
    <property type="nucleotide sequence ID" value="NZ_AAOH01000007.1"/>
</dbReference>
<dbReference type="EMBL" id="AAOH01000007">
    <property type="protein sequence ID" value="EAR27160.1"/>
    <property type="molecule type" value="Genomic_DNA"/>
</dbReference>
<dbReference type="HOGENOM" id="CLU_000445_114_4_6"/>
<dbReference type="EC" id="2.7.13.3" evidence="2"/>
<keyword evidence="7" id="KW-1185">Reference proteome</keyword>
<keyword evidence="4" id="KW-0472">Membrane</keyword>
<evidence type="ECO:0000313" key="7">
    <source>
        <dbReference type="Proteomes" id="UP000006201"/>
    </source>
</evidence>
<dbReference type="InterPro" id="IPR004358">
    <property type="entry name" value="Sig_transdc_His_kin-like_C"/>
</dbReference>
<name>A4CDW8_9GAMM</name>
<evidence type="ECO:0000256" key="4">
    <source>
        <dbReference type="SAM" id="Phobius"/>
    </source>
</evidence>
<sequence length="414" mass="46992">MWPIKRLTQQRKVSAIITLVMLLIGLLIVWVMKLHAFSALALATASLVIGYGLSWLGYRIYHFWQQPKLDLIAFCQTKIEGESNISLQFANKTSLNQQLADAITSLSEQKQQPNTLNHALWQQVFNLWSAPLVIFDQQLDLLFCNLAFKQHYKHPILLNQNADALGFNHQQNQLSHPDFQTPWHCSTLLHGEGEQQLWIFTATNISMPLEQQRRQSQNDVIRILSHEIRNSLTPIASMSDTLLTAPDLPYAQQQEVLERIKKRSESLLDFIHSYAMLSHLPDAKPIRINLAKLCEQQAANLAIPLSYQGEHFATVDPMLFEQLLINLFKNAQQANPNTQLSCHCYYQDQQYILEIADQGPGFANLNNALNPLFTTKVNGQGLGLTLCRDIMNLHQGNIVLSNHSTGALVTLSWP</sequence>
<dbReference type="SMART" id="SM00388">
    <property type="entry name" value="HisKA"/>
    <property type="match status" value="1"/>
</dbReference>
<evidence type="ECO:0000313" key="6">
    <source>
        <dbReference type="EMBL" id="EAR27160.1"/>
    </source>
</evidence>
<feature type="transmembrane region" description="Helical" evidence="4">
    <location>
        <begin position="37"/>
        <end position="58"/>
    </location>
</feature>
<feature type="domain" description="Histidine kinase" evidence="5">
    <location>
        <begin position="223"/>
        <end position="414"/>
    </location>
</feature>
<dbReference type="InterPro" id="IPR036097">
    <property type="entry name" value="HisK_dim/P_sf"/>
</dbReference>
<dbReference type="PROSITE" id="PS50109">
    <property type="entry name" value="HIS_KIN"/>
    <property type="match status" value="1"/>
</dbReference>
<evidence type="ECO:0000256" key="3">
    <source>
        <dbReference type="ARBA" id="ARBA00022553"/>
    </source>
</evidence>
<dbReference type="PANTHER" id="PTHR43065">
    <property type="entry name" value="SENSOR HISTIDINE KINASE"/>
    <property type="match status" value="1"/>
</dbReference>
<dbReference type="STRING" id="87626.PTD2_05800"/>
<dbReference type="OrthoDB" id="1931120at2"/>
<dbReference type="InterPro" id="IPR036890">
    <property type="entry name" value="HATPase_C_sf"/>
</dbReference>
<keyword evidence="4" id="KW-0812">Transmembrane</keyword>
<dbReference type="Pfam" id="PF02518">
    <property type="entry name" value="HATPase_c"/>
    <property type="match status" value="1"/>
</dbReference>
<keyword evidence="6" id="KW-0808">Transferase</keyword>
<organism evidence="6 7">
    <name type="scientific">Pseudoalteromonas tunicata D2</name>
    <dbReference type="NCBI Taxonomy" id="87626"/>
    <lineage>
        <taxon>Bacteria</taxon>
        <taxon>Pseudomonadati</taxon>
        <taxon>Pseudomonadota</taxon>
        <taxon>Gammaproteobacteria</taxon>
        <taxon>Alteromonadales</taxon>
        <taxon>Pseudoalteromonadaceae</taxon>
        <taxon>Pseudoalteromonas</taxon>
    </lineage>
</organism>
<evidence type="ECO:0000256" key="1">
    <source>
        <dbReference type="ARBA" id="ARBA00000085"/>
    </source>
</evidence>
<feature type="transmembrane region" description="Helical" evidence="4">
    <location>
        <begin position="12"/>
        <end position="31"/>
    </location>
</feature>
<dbReference type="CDD" id="cd00082">
    <property type="entry name" value="HisKA"/>
    <property type="match status" value="1"/>
</dbReference>
<gene>
    <name evidence="6" type="ORF">PTD2_05800</name>
</gene>
<accession>A4CDW8</accession>
<dbReference type="Gene3D" id="1.10.287.130">
    <property type="match status" value="1"/>
</dbReference>
<dbReference type="GO" id="GO:0000155">
    <property type="term" value="F:phosphorelay sensor kinase activity"/>
    <property type="evidence" value="ECO:0007669"/>
    <property type="project" value="InterPro"/>
</dbReference>
<keyword evidence="6" id="KW-0418">Kinase</keyword>
<dbReference type="SMART" id="SM00387">
    <property type="entry name" value="HATPase_c"/>
    <property type="match status" value="1"/>
</dbReference>
<dbReference type="InterPro" id="IPR005467">
    <property type="entry name" value="His_kinase_dom"/>
</dbReference>
<dbReference type="Proteomes" id="UP000006201">
    <property type="component" value="Unassembled WGS sequence"/>
</dbReference>
<keyword evidence="3" id="KW-0597">Phosphoprotein</keyword>
<dbReference type="Pfam" id="PF00512">
    <property type="entry name" value="HisKA"/>
    <property type="match status" value="1"/>
</dbReference>
<comment type="catalytic activity">
    <reaction evidence="1">
        <text>ATP + protein L-histidine = ADP + protein N-phospho-L-histidine.</text>
        <dbReference type="EC" id="2.7.13.3"/>
    </reaction>
</comment>
<dbReference type="Gene3D" id="3.30.565.10">
    <property type="entry name" value="Histidine kinase-like ATPase, C-terminal domain"/>
    <property type="match status" value="1"/>
</dbReference>
<dbReference type="AlphaFoldDB" id="A4CDW8"/>
<evidence type="ECO:0000259" key="5">
    <source>
        <dbReference type="PROSITE" id="PS50109"/>
    </source>
</evidence>
<comment type="caution">
    <text evidence="6">The sequence shown here is derived from an EMBL/GenBank/DDBJ whole genome shotgun (WGS) entry which is preliminary data.</text>
</comment>
<keyword evidence="4" id="KW-1133">Transmembrane helix</keyword>
<dbReference type="SUPFAM" id="SSF47384">
    <property type="entry name" value="Homodimeric domain of signal transducing histidine kinase"/>
    <property type="match status" value="1"/>
</dbReference>
<dbReference type="InterPro" id="IPR003661">
    <property type="entry name" value="HisK_dim/P_dom"/>
</dbReference>
<proteinExistence type="predicted"/>
<protein>
    <recommendedName>
        <fullName evidence="2">histidine kinase</fullName>
        <ecNumber evidence="2">2.7.13.3</ecNumber>
    </recommendedName>
</protein>
<dbReference type="eggNOG" id="COG5000">
    <property type="taxonomic scope" value="Bacteria"/>
</dbReference>
<dbReference type="PRINTS" id="PR00344">
    <property type="entry name" value="BCTRLSENSOR"/>
</dbReference>
<dbReference type="SUPFAM" id="SSF55874">
    <property type="entry name" value="ATPase domain of HSP90 chaperone/DNA topoisomerase II/histidine kinase"/>
    <property type="match status" value="1"/>
</dbReference>
<evidence type="ECO:0000256" key="2">
    <source>
        <dbReference type="ARBA" id="ARBA00012438"/>
    </source>
</evidence>
<reference evidence="6 7" key="1">
    <citation type="submission" date="2006-02" db="EMBL/GenBank/DDBJ databases">
        <authorList>
            <person name="Moran M.A."/>
            <person name="Kjelleberg S."/>
            <person name="Egan S."/>
            <person name="Saunders N."/>
            <person name="Thomas T."/>
            <person name="Ferriera S."/>
            <person name="Johnson J."/>
            <person name="Kravitz S."/>
            <person name="Halpern A."/>
            <person name="Remington K."/>
            <person name="Beeson K."/>
            <person name="Tran B."/>
            <person name="Rogers Y.-H."/>
            <person name="Friedman R."/>
            <person name="Venter J.C."/>
        </authorList>
    </citation>
    <scope>NUCLEOTIDE SEQUENCE [LARGE SCALE GENOMIC DNA]</scope>
    <source>
        <strain evidence="6 7">D2</strain>
    </source>
</reference>
<dbReference type="InterPro" id="IPR003594">
    <property type="entry name" value="HATPase_dom"/>
</dbReference>